<evidence type="ECO:0000313" key="6">
    <source>
        <dbReference type="Proteomes" id="UP000585665"/>
    </source>
</evidence>
<dbReference type="SUPFAM" id="SSF51735">
    <property type="entry name" value="NAD(P)-binding Rossmann-fold domains"/>
    <property type="match status" value="1"/>
</dbReference>
<dbReference type="PANTHER" id="PTHR43708">
    <property type="entry name" value="CONSERVED EXPRESSED OXIDOREDUCTASE (EUROFUNG)"/>
    <property type="match status" value="1"/>
</dbReference>
<keyword evidence="2" id="KW-0560">Oxidoreductase</keyword>
<feature type="domain" description="Gfo/Idh/MocA-like oxidoreductase N-terminal" evidence="3">
    <location>
        <begin position="7"/>
        <end position="124"/>
    </location>
</feature>
<dbReference type="Gene3D" id="3.30.360.10">
    <property type="entry name" value="Dihydrodipicolinate Reductase, domain 2"/>
    <property type="match status" value="1"/>
</dbReference>
<dbReference type="GO" id="GO:0000166">
    <property type="term" value="F:nucleotide binding"/>
    <property type="evidence" value="ECO:0007669"/>
    <property type="project" value="InterPro"/>
</dbReference>
<comment type="caution">
    <text evidence="5">The sequence shown here is derived from an EMBL/GenBank/DDBJ whole genome shotgun (WGS) entry which is preliminary data.</text>
</comment>
<sequence length="355" mass="38210">MNAQVPIRVGLIGYGFAGRTFHAPLIGAEPGLTLTTVASSNPAKVHQDLPDARVLPDPMRAATADDLDLIVIASPNDSHAPLARAALESGKHVVVDKPFTLNIPEARDLIALATKNDRLLSVFHNRRWDSDFLNIRTAIDDGEIGAVTHVESHIDRFRPEVRQRWRELDGPGSGLWFDVGPHLIDQALQLFGLPDRVVASLARQRSGALANDWAHVVLEYGQRRVVLHASMLVAGGTARFVVHGERGSLVKASPDQQEAQLVAGMRPGAPSWGADPDPVLVYDETGRARSRPPVPGDQRLYYKGIAAALRGEAPNPVTPLQALAVMAVLEAASHAAETGQAVPPDLSEQERAAWG</sequence>
<dbReference type="Pfam" id="PF02894">
    <property type="entry name" value="GFO_IDH_MocA_C"/>
    <property type="match status" value="1"/>
</dbReference>
<dbReference type="EMBL" id="JABXXR010000140">
    <property type="protein sequence ID" value="NVN41521.1"/>
    <property type="molecule type" value="Genomic_DNA"/>
</dbReference>
<name>A0A850PJR1_9PROT</name>
<reference evidence="5 6" key="1">
    <citation type="submission" date="2020-06" db="EMBL/GenBank/DDBJ databases">
        <title>Description of novel acetic acid bacteria.</title>
        <authorList>
            <person name="Sombolestani A."/>
        </authorList>
    </citation>
    <scope>NUCLEOTIDE SEQUENCE [LARGE SCALE GENOMIC DNA]</scope>
    <source>
        <strain evidence="5 6">LMG 27010</strain>
    </source>
</reference>
<dbReference type="Gene3D" id="3.40.50.720">
    <property type="entry name" value="NAD(P)-binding Rossmann-like Domain"/>
    <property type="match status" value="1"/>
</dbReference>
<protein>
    <submittedName>
        <fullName evidence="5">Oxidoreductase</fullName>
    </submittedName>
</protein>
<dbReference type="InterPro" id="IPR051317">
    <property type="entry name" value="Gfo/Idh/MocA_oxidoreduct"/>
</dbReference>
<organism evidence="5 6">
    <name type="scientific">Ameyamaea chiangmaiensis</name>
    <dbReference type="NCBI Taxonomy" id="442969"/>
    <lineage>
        <taxon>Bacteria</taxon>
        <taxon>Pseudomonadati</taxon>
        <taxon>Pseudomonadota</taxon>
        <taxon>Alphaproteobacteria</taxon>
        <taxon>Acetobacterales</taxon>
        <taxon>Acetobacteraceae</taxon>
        <taxon>Ameyamaea</taxon>
    </lineage>
</organism>
<dbReference type="RefSeq" id="WP_176614412.1">
    <property type="nucleotide sequence ID" value="NZ_JABXXR010000140.1"/>
</dbReference>
<evidence type="ECO:0000256" key="2">
    <source>
        <dbReference type="ARBA" id="ARBA00023002"/>
    </source>
</evidence>
<dbReference type="Pfam" id="PF01408">
    <property type="entry name" value="GFO_IDH_MocA"/>
    <property type="match status" value="1"/>
</dbReference>
<dbReference type="InterPro" id="IPR000683">
    <property type="entry name" value="Gfo/Idh/MocA-like_OxRdtase_N"/>
</dbReference>
<dbReference type="GO" id="GO:0016491">
    <property type="term" value="F:oxidoreductase activity"/>
    <property type="evidence" value="ECO:0007669"/>
    <property type="project" value="UniProtKB-KW"/>
</dbReference>
<gene>
    <name evidence="5" type="ORF">HUK82_13245</name>
</gene>
<evidence type="ECO:0000256" key="1">
    <source>
        <dbReference type="ARBA" id="ARBA00010928"/>
    </source>
</evidence>
<dbReference type="AlphaFoldDB" id="A0A850PJR1"/>
<dbReference type="Proteomes" id="UP000585665">
    <property type="component" value="Unassembled WGS sequence"/>
</dbReference>
<dbReference type="InterPro" id="IPR004104">
    <property type="entry name" value="Gfo/Idh/MocA-like_OxRdtase_C"/>
</dbReference>
<accession>A0A850PJR1</accession>
<evidence type="ECO:0000259" key="4">
    <source>
        <dbReference type="Pfam" id="PF02894"/>
    </source>
</evidence>
<evidence type="ECO:0000259" key="3">
    <source>
        <dbReference type="Pfam" id="PF01408"/>
    </source>
</evidence>
<comment type="similarity">
    <text evidence="1">Belongs to the Gfo/Idh/MocA family.</text>
</comment>
<evidence type="ECO:0000313" key="5">
    <source>
        <dbReference type="EMBL" id="NVN41521.1"/>
    </source>
</evidence>
<dbReference type="NCBIfam" id="NF008607">
    <property type="entry name" value="PRK11579.1"/>
    <property type="match status" value="1"/>
</dbReference>
<dbReference type="PANTHER" id="PTHR43708:SF5">
    <property type="entry name" value="CONSERVED EXPRESSED OXIDOREDUCTASE (EUROFUNG)-RELATED"/>
    <property type="match status" value="1"/>
</dbReference>
<dbReference type="InterPro" id="IPR036291">
    <property type="entry name" value="NAD(P)-bd_dom_sf"/>
</dbReference>
<keyword evidence="6" id="KW-1185">Reference proteome</keyword>
<proteinExistence type="inferred from homology"/>
<feature type="domain" description="Gfo/Idh/MocA-like oxidoreductase C-terminal" evidence="4">
    <location>
        <begin position="137"/>
        <end position="342"/>
    </location>
</feature>